<accession>I4EE14</accession>
<dbReference type="AlphaFoldDB" id="I4EE14"/>
<evidence type="ECO:0000313" key="3">
    <source>
        <dbReference type="Proteomes" id="UP000004221"/>
    </source>
</evidence>
<protein>
    <submittedName>
        <fullName evidence="2">Uncharacterized protein</fullName>
    </submittedName>
</protein>
<proteinExistence type="predicted"/>
<reference evidence="2 3" key="1">
    <citation type="journal article" date="2012" name="ISME J.">
        <title>Nitrification expanded: discovery, physiology and genomics of a nitrite-oxidizing bacterium from the phylum Chloroflexi.</title>
        <authorList>
            <person name="Sorokin D.Y."/>
            <person name="Lucker S."/>
            <person name="Vejmelkova D."/>
            <person name="Kostrikina N.A."/>
            <person name="Kleerebezem R."/>
            <person name="Rijpstra W.I."/>
            <person name="Damste J.S."/>
            <person name="Le Paslier D."/>
            <person name="Muyzer G."/>
            <person name="Wagner M."/>
            <person name="van Loosdrecht M.C."/>
            <person name="Daims H."/>
        </authorList>
    </citation>
    <scope>NUCLEOTIDE SEQUENCE [LARGE SCALE GENOMIC DNA]</scope>
    <source>
        <strain evidence="3">none</strain>
    </source>
</reference>
<dbReference type="RefSeq" id="WP_008475480.1">
    <property type="nucleotide sequence ID" value="NZ_CAGS01000075.1"/>
</dbReference>
<sequence length="147" mass="14956">MSTEETARQDPLDSMLEALLKERLEPGSKPKAASRAEDAVVEDVTEALRIDLVRAVSQASAFEKALLVSALAPALAEALAPALAEALAPAIVRALGNITAGEKPGQEATLIGEAPKPPSGPGPSPTGKQAAKPPSASSEGSGKQERT</sequence>
<feature type="region of interest" description="Disordered" evidence="1">
    <location>
        <begin position="103"/>
        <end position="147"/>
    </location>
</feature>
<dbReference type="Proteomes" id="UP000004221">
    <property type="component" value="Unassembled WGS sequence"/>
</dbReference>
<name>I4EE14_9BACT</name>
<dbReference type="EMBL" id="CAGS01000075">
    <property type="protein sequence ID" value="CCF82926.1"/>
    <property type="molecule type" value="Genomic_DNA"/>
</dbReference>
<keyword evidence="3" id="KW-1185">Reference proteome</keyword>
<feature type="compositionally biased region" description="Pro residues" evidence="1">
    <location>
        <begin position="115"/>
        <end position="124"/>
    </location>
</feature>
<gene>
    <name evidence="2" type="ORF">NITHO_1660019</name>
</gene>
<comment type="caution">
    <text evidence="2">The sequence shown here is derived from an EMBL/GenBank/DDBJ whole genome shotgun (WGS) entry which is preliminary data.</text>
</comment>
<evidence type="ECO:0000313" key="2">
    <source>
        <dbReference type="EMBL" id="CCF82926.1"/>
    </source>
</evidence>
<evidence type="ECO:0000256" key="1">
    <source>
        <dbReference type="SAM" id="MobiDB-lite"/>
    </source>
</evidence>
<organism evidence="2 3">
    <name type="scientific">Nitrolancea hollandica Lb</name>
    <dbReference type="NCBI Taxonomy" id="1129897"/>
    <lineage>
        <taxon>Bacteria</taxon>
        <taxon>Pseudomonadati</taxon>
        <taxon>Thermomicrobiota</taxon>
        <taxon>Thermomicrobia</taxon>
        <taxon>Sphaerobacterales</taxon>
        <taxon>Sphaerobacterineae</taxon>
        <taxon>Sphaerobacteraceae</taxon>
        <taxon>Nitrolancea</taxon>
    </lineage>
</organism>